<reference evidence="1" key="1">
    <citation type="submission" date="2014-05" db="EMBL/GenBank/DDBJ databases">
        <authorList>
            <person name="Chronopoulou M."/>
        </authorList>
    </citation>
    <scope>NUCLEOTIDE SEQUENCE</scope>
    <source>
        <tissue evidence="1">Whole organism</tissue>
    </source>
</reference>
<protein>
    <submittedName>
        <fullName evidence="1">Uncharacterized protein</fullName>
    </submittedName>
</protein>
<proteinExistence type="predicted"/>
<evidence type="ECO:0000313" key="1">
    <source>
        <dbReference type="EMBL" id="CDW49062.1"/>
    </source>
</evidence>
<dbReference type="AlphaFoldDB" id="A0A0K2VFU1"/>
<sequence length="41" mass="4948">MCFNLRYHCAITFAVDGESILHDLRLHSRLRLQYFLSCQLY</sequence>
<dbReference type="EMBL" id="HACA01031701">
    <property type="protein sequence ID" value="CDW49062.1"/>
    <property type="molecule type" value="Transcribed_RNA"/>
</dbReference>
<name>A0A0K2VFU1_LEPSM</name>
<organism evidence="1">
    <name type="scientific">Lepeophtheirus salmonis</name>
    <name type="common">Salmon louse</name>
    <name type="synonym">Caligus salmonis</name>
    <dbReference type="NCBI Taxonomy" id="72036"/>
    <lineage>
        <taxon>Eukaryota</taxon>
        <taxon>Metazoa</taxon>
        <taxon>Ecdysozoa</taxon>
        <taxon>Arthropoda</taxon>
        <taxon>Crustacea</taxon>
        <taxon>Multicrustacea</taxon>
        <taxon>Hexanauplia</taxon>
        <taxon>Copepoda</taxon>
        <taxon>Siphonostomatoida</taxon>
        <taxon>Caligidae</taxon>
        <taxon>Lepeophtheirus</taxon>
    </lineage>
</organism>
<accession>A0A0K2VFU1</accession>